<sequence>MRLLFSLLLCLLLNAADLYAQDTVAVQPADTVALPSDTIRKKNTIFRRIATDGKLTFLTIVHTYARPFHWQKRDFLRVGGALAISGAAMFVDKDIYSFMQRNRSGALNELEKIGDFLGQPEHNYPFMLTLWGAGVLLNNDWLRDTGIMVIASVSTSGLLQTLAKEVVGRGRPAANRSPFTFKPFSNDAAYHSFPSGHTMLSVATSWILARQVNFVPLKVVFFALPVITGASRVYVGAHWFSDILLGSALGIACAESVLRIYPALKKKHNKFAFSLAPNGKGISMVYKL</sequence>
<feature type="chain" id="PRO_5025608612" evidence="1">
    <location>
        <begin position="21"/>
        <end position="288"/>
    </location>
</feature>
<keyword evidence="4" id="KW-1185">Reference proteome</keyword>
<dbReference type="SMART" id="SM00014">
    <property type="entry name" value="acidPPc"/>
    <property type="match status" value="1"/>
</dbReference>
<dbReference type="PANTHER" id="PTHR14969">
    <property type="entry name" value="SPHINGOSINE-1-PHOSPHATE PHOSPHOHYDROLASE"/>
    <property type="match status" value="1"/>
</dbReference>
<gene>
    <name evidence="3" type="ORF">GXP67_03510</name>
</gene>
<dbReference type="PANTHER" id="PTHR14969:SF13">
    <property type="entry name" value="AT30094P"/>
    <property type="match status" value="1"/>
</dbReference>
<evidence type="ECO:0000256" key="1">
    <source>
        <dbReference type="SAM" id="SignalP"/>
    </source>
</evidence>
<organism evidence="3 4">
    <name type="scientific">Rhodocytophaga rosea</name>
    <dbReference type="NCBI Taxonomy" id="2704465"/>
    <lineage>
        <taxon>Bacteria</taxon>
        <taxon>Pseudomonadati</taxon>
        <taxon>Bacteroidota</taxon>
        <taxon>Cytophagia</taxon>
        <taxon>Cytophagales</taxon>
        <taxon>Rhodocytophagaceae</taxon>
        <taxon>Rhodocytophaga</taxon>
    </lineage>
</organism>
<dbReference type="InterPro" id="IPR036938">
    <property type="entry name" value="PAP2/HPO_sf"/>
</dbReference>
<evidence type="ECO:0000313" key="3">
    <source>
        <dbReference type="EMBL" id="QHT65796.1"/>
    </source>
</evidence>
<evidence type="ECO:0000259" key="2">
    <source>
        <dbReference type="SMART" id="SM00014"/>
    </source>
</evidence>
<dbReference type="Proteomes" id="UP000480178">
    <property type="component" value="Chromosome"/>
</dbReference>
<dbReference type="InterPro" id="IPR000326">
    <property type="entry name" value="PAP2/HPO"/>
</dbReference>
<accession>A0A6C0GCV8</accession>
<dbReference type="Gene3D" id="1.20.144.10">
    <property type="entry name" value="Phosphatidic acid phosphatase type 2/haloperoxidase"/>
    <property type="match status" value="1"/>
</dbReference>
<dbReference type="SUPFAM" id="SSF48317">
    <property type="entry name" value="Acid phosphatase/Vanadium-dependent haloperoxidase"/>
    <property type="match status" value="1"/>
</dbReference>
<feature type="domain" description="Phosphatidic acid phosphatase type 2/haloperoxidase" evidence="2">
    <location>
        <begin position="145"/>
        <end position="258"/>
    </location>
</feature>
<proteinExistence type="predicted"/>
<dbReference type="EMBL" id="CP048222">
    <property type="protein sequence ID" value="QHT65796.1"/>
    <property type="molecule type" value="Genomic_DNA"/>
</dbReference>
<dbReference type="KEGG" id="rhoz:GXP67_03510"/>
<protein>
    <submittedName>
        <fullName evidence="3">Phosphatase PAP2 family protein</fullName>
    </submittedName>
</protein>
<name>A0A6C0GCV8_9BACT</name>
<evidence type="ECO:0000313" key="4">
    <source>
        <dbReference type="Proteomes" id="UP000480178"/>
    </source>
</evidence>
<dbReference type="AlphaFoldDB" id="A0A6C0GCV8"/>
<keyword evidence="1" id="KW-0732">Signal</keyword>
<feature type="signal peptide" evidence="1">
    <location>
        <begin position="1"/>
        <end position="20"/>
    </location>
</feature>
<reference evidence="3 4" key="1">
    <citation type="submission" date="2020-01" db="EMBL/GenBank/DDBJ databases">
        <authorList>
            <person name="Kim M.K."/>
        </authorList>
    </citation>
    <scope>NUCLEOTIDE SEQUENCE [LARGE SCALE GENOMIC DNA]</scope>
    <source>
        <strain evidence="3 4">172606-1</strain>
    </source>
</reference>
<dbReference type="Pfam" id="PF01569">
    <property type="entry name" value="PAP2"/>
    <property type="match status" value="1"/>
</dbReference>
<dbReference type="RefSeq" id="WP_162441874.1">
    <property type="nucleotide sequence ID" value="NZ_CP048222.1"/>
</dbReference>